<evidence type="ECO:0000313" key="8">
    <source>
        <dbReference type="Proteomes" id="UP000266178"/>
    </source>
</evidence>
<evidence type="ECO:0000256" key="2">
    <source>
        <dbReference type="ARBA" id="ARBA00008959"/>
    </source>
</evidence>
<keyword evidence="3" id="KW-0235">DNA replication</keyword>
<accession>A0A399F9Q2</accession>
<dbReference type="InterPro" id="IPR051314">
    <property type="entry name" value="AAA_ATPase_RarA/MGS1/WRNIP1"/>
</dbReference>
<dbReference type="InterPro" id="IPR032423">
    <property type="entry name" value="AAA_assoc_2"/>
</dbReference>
<dbReference type="InterPro" id="IPR027417">
    <property type="entry name" value="P-loop_NTPase"/>
</dbReference>
<sequence length="414" mass="44975">MRPRSLEEVVGQEHLTGPGKPLRRMLEAGRLSSFILWGPPGTGKTTLARLMAQGTGRGIVALSAVSAGVKDIKEAVAKAQEEDGLVLFLDEIHRFNKSQQDALLPHVESGLLTLIGATTENPSFEVNPALRSRARVYVLKPLDEAALLRLLRRALEHPEGLRVQGVQEKALELIARAAMGDARRALSALELTASLGEGQIDLEAAQEALGAGTLAMDKGGEYFYDLISALHKSVRGSHVDAALYYLARMLQGGADPLYLARRLVRMAVEDIGLADPNALRLATAAKEAYEFLGSPEGELALAELTLYLALAPKSNSAYVAWKAAQEAASAHPDAPIPMVLRNAPTGLMKDLGYGRGYAYYHDDPEGSFAQPYLPEALRGLELYQAAGEGWEEKVKERLERLRSRFRGQPPRRTP</sequence>
<organism evidence="7 8">
    <name type="scientific">Meiothermus granaticius NBRC 107808</name>
    <dbReference type="NCBI Taxonomy" id="1227551"/>
    <lineage>
        <taxon>Bacteria</taxon>
        <taxon>Thermotogati</taxon>
        <taxon>Deinococcota</taxon>
        <taxon>Deinococci</taxon>
        <taxon>Thermales</taxon>
        <taxon>Thermaceae</taxon>
        <taxon>Meiothermus</taxon>
    </lineage>
</organism>
<dbReference type="SUPFAM" id="SSF52540">
    <property type="entry name" value="P-loop containing nucleoside triphosphate hydrolases"/>
    <property type="match status" value="1"/>
</dbReference>
<dbReference type="EMBL" id="QWLB01000013">
    <property type="protein sequence ID" value="RIH92833.1"/>
    <property type="molecule type" value="Genomic_DNA"/>
</dbReference>
<dbReference type="RefSeq" id="WP_119356745.1">
    <property type="nucleotide sequence ID" value="NZ_BJXM01000001.1"/>
</dbReference>
<keyword evidence="5" id="KW-0067">ATP-binding</keyword>
<dbReference type="Proteomes" id="UP000266178">
    <property type="component" value="Unassembled WGS sequence"/>
</dbReference>
<dbReference type="PANTHER" id="PTHR13779:SF7">
    <property type="entry name" value="ATPASE WRNIP1"/>
    <property type="match status" value="1"/>
</dbReference>
<dbReference type="InterPro" id="IPR003593">
    <property type="entry name" value="AAA+_ATPase"/>
</dbReference>
<dbReference type="FunFam" id="1.20.272.10:FF:000001">
    <property type="entry name" value="Putative AAA family ATPase"/>
    <property type="match status" value="1"/>
</dbReference>
<dbReference type="Gene3D" id="1.10.8.60">
    <property type="match status" value="1"/>
</dbReference>
<dbReference type="AlphaFoldDB" id="A0A399F9Q2"/>
<keyword evidence="4" id="KW-0547">Nucleotide-binding</keyword>
<dbReference type="GO" id="GO:0000731">
    <property type="term" value="P:DNA synthesis involved in DNA repair"/>
    <property type="evidence" value="ECO:0007669"/>
    <property type="project" value="TreeGrafter"/>
</dbReference>
<dbReference type="InterPro" id="IPR003959">
    <property type="entry name" value="ATPase_AAA_core"/>
</dbReference>
<dbReference type="OrthoDB" id="9778364at2"/>
<protein>
    <submittedName>
        <fullName evidence="7">Replication-associated recombination protein A</fullName>
    </submittedName>
</protein>
<dbReference type="PANTHER" id="PTHR13779">
    <property type="entry name" value="WERNER HELICASE-INTERACTING PROTEIN 1 FAMILY MEMBER"/>
    <property type="match status" value="1"/>
</dbReference>
<dbReference type="InterPro" id="IPR008921">
    <property type="entry name" value="DNA_pol3_clamp-load_cplx_C"/>
</dbReference>
<dbReference type="GO" id="GO:0017116">
    <property type="term" value="F:single-stranded DNA helicase activity"/>
    <property type="evidence" value="ECO:0007669"/>
    <property type="project" value="TreeGrafter"/>
</dbReference>
<proteinExistence type="inferred from homology"/>
<evidence type="ECO:0000256" key="4">
    <source>
        <dbReference type="ARBA" id="ARBA00022741"/>
    </source>
</evidence>
<dbReference type="GO" id="GO:0005524">
    <property type="term" value="F:ATP binding"/>
    <property type="evidence" value="ECO:0007669"/>
    <property type="project" value="UniProtKB-KW"/>
</dbReference>
<dbReference type="Gene3D" id="3.40.50.300">
    <property type="entry name" value="P-loop containing nucleotide triphosphate hydrolases"/>
    <property type="match status" value="1"/>
</dbReference>
<evidence type="ECO:0000313" key="7">
    <source>
        <dbReference type="EMBL" id="RIH92833.1"/>
    </source>
</evidence>
<dbReference type="CDD" id="cd00009">
    <property type="entry name" value="AAA"/>
    <property type="match status" value="1"/>
</dbReference>
<dbReference type="CDD" id="cd18139">
    <property type="entry name" value="HLD_clamp_RarA"/>
    <property type="match status" value="1"/>
</dbReference>
<dbReference type="Gene3D" id="1.20.272.10">
    <property type="match status" value="1"/>
</dbReference>
<evidence type="ECO:0000256" key="1">
    <source>
        <dbReference type="ARBA" id="ARBA00002393"/>
    </source>
</evidence>
<dbReference type="Pfam" id="PF12002">
    <property type="entry name" value="MgsA_C"/>
    <property type="match status" value="1"/>
</dbReference>
<evidence type="ECO:0000256" key="3">
    <source>
        <dbReference type="ARBA" id="ARBA00022705"/>
    </source>
</evidence>
<comment type="similarity">
    <text evidence="2">Belongs to the AAA ATPase family. RarA/MGS1/WRNIP1 subfamily.</text>
</comment>
<feature type="domain" description="AAA+ ATPase" evidence="6">
    <location>
        <begin position="30"/>
        <end position="142"/>
    </location>
</feature>
<name>A0A399F9Q2_9DEIN</name>
<dbReference type="GO" id="GO:0006261">
    <property type="term" value="P:DNA-templated DNA replication"/>
    <property type="evidence" value="ECO:0007669"/>
    <property type="project" value="TreeGrafter"/>
</dbReference>
<evidence type="ECO:0000256" key="5">
    <source>
        <dbReference type="ARBA" id="ARBA00022840"/>
    </source>
</evidence>
<dbReference type="GO" id="GO:0008047">
    <property type="term" value="F:enzyme activator activity"/>
    <property type="evidence" value="ECO:0007669"/>
    <property type="project" value="TreeGrafter"/>
</dbReference>
<dbReference type="GO" id="GO:0003677">
    <property type="term" value="F:DNA binding"/>
    <property type="evidence" value="ECO:0007669"/>
    <property type="project" value="InterPro"/>
</dbReference>
<dbReference type="GO" id="GO:0016887">
    <property type="term" value="F:ATP hydrolysis activity"/>
    <property type="evidence" value="ECO:0007669"/>
    <property type="project" value="InterPro"/>
</dbReference>
<comment type="caution">
    <text evidence="7">The sequence shown here is derived from an EMBL/GenBank/DDBJ whole genome shotgun (WGS) entry which is preliminary data.</text>
</comment>
<keyword evidence="8" id="KW-1185">Reference proteome</keyword>
<dbReference type="FunFam" id="3.40.50.300:FF:000137">
    <property type="entry name" value="Replication-associated recombination protein A"/>
    <property type="match status" value="1"/>
</dbReference>
<dbReference type="Pfam" id="PF16193">
    <property type="entry name" value="AAA_assoc_2"/>
    <property type="match status" value="1"/>
</dbReference>
<evidence type="ECO:0000259" key="6">
    <source>
        <dbReference type="SMART" id="SM00382"/>
    </source>
</evidence>
<dbReference type="InterPro" id="IPR021886">
    <property type="entry name" value="MgsA_C"/>
</dbReference>
<dbReference type="Gene3D" id="1.10.3710.10">
    <property type="entry name" value="DNA polymerase III clamp loader subunits, C-terminal domain"/>
    <property type="match status" value="1"/>
</dbReference>
<dbReference type="SMART" id="SM00382">
    <property type="entry name" value="AAA"/>
    <property type="match status" value="1"/>
</dbReference>
<dbReference type="SUPFAM" id="SSF48019">
    <property type="entry name" value="post-AAA+ oligomerization domain-like"/>
    <property type="match status" value="1"/>
</dbReference>
<reference evidence="7 8" key="1">
    <citation type="submission" date="2018-08" db="EMBL/GenBank/DDBJ databases">
        <title>Meiothermus granaticius genome AF-68 sequencing project.</title>
        <authorList>
            <person name="Da Costa M.S."/>
            <person name="Albuquerque L."/>
            <person name="Raposo P."/>
            <person name="Froufe H.J.C."/>
            <person name="Barroso C.S."/>
            <person name="Egas C."/>
        </authorList>
    </citation>
    <scope>NUCLEOTIDE SEQUENCE [LARGE SCALE GENOMIC DNA]</scope>
    <source>
        <strain evidence="7 8">AF-68</strain>
    </source>
</reference>
<dbReference type="Pfam" id="PF00004">
    <property type="entry name" value="AAA"/>
    <property type="match status" value="1"/>
</dbReference>
<comment type="function">
    <text evidence="1">DNA-dependent ATPase that plays important roles in cellular responses to stalled DNA replication processes.</text>
</comment>
<gene>
    <name evidence="7" type="primary">rarA</name>
    <name evidence="7" type="ORF">Mgrana_01241</name>
</gene>